<reference evidence="8" key="1">
    <citation type="submission" date="2021-03" db="EMBL/GenBank/DDBJ databases">
        <authorList>
            <person name="Tagirdzhanova G."/>
        </authorList>
    </citation>
    <scope>NUCLEOTIDE SEQUENCE</scope>
</reference>
<dbReference type="EMBL" id="CAJPDQ010000010">
    <property type="protein sequence ID" value="CAF9915148.1"/>
    <property type="molecule type" value="Genomic_DNA"/>
</dbReference>
<feature type="region of interest" description="Disordered" evidence="6">
    <location>
        <begin position="1770"/>
        <end position="1852"/>
    </location>
</feature>
<dbReference type="SMART" id="SM00220">
    <property type="entry name" value="S_TKc"/>
    <property type="match status" value="1"/>
</dbReference>
<evidence type="ECO:0000256" key="3">
    <source>
        <dbReference type="ARBA" id="ARBA00022741"/>
    </source>
</evidence>
<keyword evidence="4" id="KW-0418">Kinase</keyword>
<dbReference type="PANTHER" id="PTHR24349">
    <property type="entry name" value="SERINE/THREONINE-PROTEIN KINASE"/>
    <property type="match status" value="1"/>
</dbReference>
<dbReference type="OrthoDB" id="310217at2759"/>
<feature type="compositionally biased region" description="Basic and acidic residues" evidence="6">
    <location>
        <begin position="1450"/>
        <end position="1464"/>
    </location>
</feature>
<evidence type="ECO:0000256" key="6">
    <source>
        <dbReference type="SAM" id="MobiDB-lite"/>
    </source>
</evidence>
<protein>
    <recommendedName>
        <fullName evidence="7">Protein kinase domain-containing protein</fullName>
    </recommendedName>
</protein>
<keyword evidence="5" id="KW-0067">ATP-binding</keyword>
<feature type="compositionally biased region" description="Acidic residues" evidence="6">
    <location>
        <begin position="1062"/>
        <end position="1075"/>
    </location>
</feature>
<evidence type="ECO:0000256" key="4">
    <source>
        <dbReference type="ARBA" id="ARBA00022777"/>
    </source>
</evidence>
<dbReference type="SUPFAM" id="SSF56112">
    <property type="entry name" value="Protein kinase-like (PK-like)"/>
    <property type="match status" value="1"/>
</dbReference>
<evidence type="ECO:0000256" key="2">
    <source>
        <dbReference type="ARBA" id="ARBA00022679"/>
    </source>
</evidence>
<keyword evidence="3" id="KW-0547">Nucleotide-binding</keyword>
<feature type="region of interest" description="Disordered" evidence="6">
    <location>
        <begin position="1441"/>
        <end position="1471"/>
    </location>
</feature>
<organism evidence="8 9">
    <name type="scientific">Gomphillus americanus</name>
    <dbReference type="NCBI Taxonomy" id="1940652"/>
    <lineage>
        <taxon>Eukaryota</taxon>
        <taxon>Fungi</taxon>
        <taxon>Dikarya</taxon>
        <taxon>Ascomycota</taxon>
        <taxon>Pezizomycotina</taxon>
        <taxon>Lecanoromycetes</taxon>
        <taxon>OSLEUM clade</taxon>
        <taxon>Ostropomycetidae</taxon>
        <taxon>Ostropales</taxon>
        <taxon>Graphidaceae</taxon>
        <taxon>Gomphilloideae</taxon>
        <taxon>Gomphillus</taxon>
    </lineage>
</organism>
<keyword evidence="2" id="KW-0808">Transferase</keyword>
<feature type="region of interest" description="Disordered" evidence="6">
    <location>
        <begin position="1318"/>
        <end position="1362"/>
    </location>
</feature>
<keyword evidence="9" id="KW-1185">Reference proteome</keyword>
<dbReference type="Proteomes" id="UP000664169">
    <property type="component" value="Unassembled WGS sequence"/>
</dbReference>
<feature type="compositionally biased region" description="Polar residues" evidence="6">
    <location>
        <begin position="1339"/>
        <end position="1350"/>
    </location>
</feature>
<dbReference type="GO" id="GO:0005524">
    <property type="term" value="F:ATP binding"/>
    <property type="evidence" value="ECO:0007669"/>
    <property type="project" value="UniProtKB-KW"/>
</dbReference>
<feature type="compositionally biased region" description="Polar residues" evidence="6">
    <location>
        <begin position="1032"/>
        <end position="1054"/>
    </location>
</feature>
<evidence type="ECO:0000313" key="9">
    <source>
        <dbReference type="Proteomes" id="UP000664169"/>
    </source>
</evidence>
<dbReference type="GO" id="GO:0004674">
    <property type="term" value="F:protein serine/threonine kinase activity"/>
    <property type="evidence" value="ECO:0007669"/>
    <property type="project" value="UniProtKB-KW"/>
</dbReference>
<dbReference type="Pfam" id="PF00069">
    <property type="entry name" value="Pkinase"/>
    <property type="match status" value="1"/>
</dbReference>
<feature type="compositionally biased region" description="Basic and acidic residues" evidence="6">
    <location>
        <begin position="1771"/>
        <end position="1810"/>
    </location>
</feature>
<evidence type="ECO:0000256" key="5">
    <source>
        <dbReference type="ARBA" id="ARBA00022840"/>
    </source>
</evidence>
<sequence>MASTSGKRAGYVVVPGPGNIIDSLKVHATLLDEFTKITPNYFTRRDDIRLGGSHPTVLTDLSNPRKQQSQFFIRAESSSGVFAIKCLVSGKYDRRQRSLHDQKYHEAAALRKYTKIKDNTRTKIYAQAVKDENQPAWDDYEVQNYVCYILDGHPNIVNLCGFAQWTELEDVNKGLLLLYYENCSAGTLVDYARHCYDQRRTAVETFIIEHVALSLLSVVDWLQGTEFILLRPSVLHRNIRPENVHLHHVGGSHWPVVKLGGFEKLTPFVDDIGDIKSVGQRGPWDAPEFPVHFKASDIWSIGAVVHAALAYGHPPPADKIIGKEGSTVIDLEAVFENSPLQWYSEDTQFVLAEMLVTDPSQRLSAANMCGVISEVKDTIRAEENPVSWNKVREDPVHEPSEFIDEYMTWLESNVERYLTEVYVLACQHPCNLVAKDTALPEMRIFDEEACKVLSKWCSLAISKRKSGLQSKINNEGHLLAVNIYSYLRSAGNEFWYPTRAQYLAIPAPRRGRYLGADQNVPRTVRIRTQDFISYIQPLVEDVFWRITKDYPDGQLNAFPNKDLIKTDDFKDEAAEYIQLPDSEHSIAQDGIPSLEEIAEALQVWLLEKYHQGVLQYARTEQRLLKEAQIYAIRTNAEASLLVLPESWLSGKGDEPCTAWCETLVKYFDISWDLSVQYLQGRKQPLQASDLAGLYRIAEEFASNIVPVSTNCLRVMQSRQEEVQTRYLGLLIFLHWVQRRWDKKWRLYPEMDGPPVIALKDNLPSATPSFGSIKSDLAIIDELKLRLQKQIEETRKLWSNIFRENVKFYHASSKEKREQNPAHYTDRAKDATARKLAGKINLASGNTGSLDPALRQNIIYLAAHGAILQELQTTSTSGHEHRKENVENAILEALWPIEYAAAVCAVLRRVFRELIASSLVKSGQQFRRMKDNPSHDKIQTQIANFENKVTQPLAVLYKGLGFSEDSSQVETAAERLAETIKDPMMEWTSKGKNTTVSSLTAAADTFAKACDRLFDREWAQFRENYAKHIVNEVNPSSTPKRGSATVSDQGSTHDPGTQKPPEEEIVIDSVETDDLPTDAPGRPVVETFGSNIPRNISKGPMISRRRKGNYPEPRTAMQILSDEDTDWGYSDLGRDASWPSSPSSSSSSSPSPPPKPKTPPPPPPPKGGGSRGTRSTSIKDEEDDTQPKGEPPTGGRSKPPSGHQPQPTAIPPPAAISDILQQQVDASKDPLELESEAISAHSNIHWPLGSIEQKRRLLHAEAKRSKAYHLIGKPFAWQAARFYNAIPNPSDLPLTITTDGGDLVADRKVWHSQVRPRPAYSFPYSSPPPPLPGIKREQQETPASKKGQSPNRPGKRRLFIGSEPVAKKPKLWENVPKGPTPWNNIGKALIEVVPGVKSIASFFTGSPPKAIKQEDPQSGGIRSLPKGSEIPSSATTFLIETGAPAGIPHPNNHESRLINPTDRKSRGPHQPHVSVNRKFVLQIPRGLLELMLKGDPDSKILNLRIGAKADAVPPRGDLPAGALPQPQHYQRLRSPIQFVGPQQGLIATSIDPAEEGAQREPGDHGYPSGEWFSICSDKSSTAYNRRLPARLRRFPARIIQFPADGGIRDNRDNAVQRPRLYFETNLVWDENGDTIAPVPIPPDEHERARRIKLWQLFYNKDNAVQKAPAGPDEHEMARRMKLLEEGVLPDDGDEANRIMRRFPAKGVLCYDGDNATREVSLWYYGGSRARVRVSDSDEVSYDEEEPEYDERWDHIEELVWIPFEGFQSGALPEKDSTKKSIKQEEVGSSDLPKKDSTEKSIKQEEVDDDRKSRKSRQRRPGHGAINGFTGGRKIDQMNARRKARQMMKIPSVL</sequence>
<name>A0A8H3F3S9_9LECA</name>
<dbReference type="InterPro" id="IPR000719">
    <property type="entry name" value="Prot_kinase_dom"/>
</dbReference>
<dbReference type="InterPro" id="IPR011009">
    <property type="entry name" value="Kinase-like_dom_sf"/>
</dbReference>
<dbReference type="Gene3D" id="1.10.510.10">
    <property type="entry name" value="Transferase(Phosphotransferase) domain 1"/>
    <property type="match status" value="1"/>
</dbReference>
<keyword evidence="1" id="KW-0723">Serine/threonine-protein kinase</keyword>
<feature type="compositionally biased region" description="Pro residues" evidence="6">
    <location>
        <begin position="1149"/>
        <end position="1165"/>
    </location>
</feature>
<accession>A0A8H3F3S9</accession>
<evidence type="ECO:0000256" key="1">
    <source>
        <dbReference type="ARBA" id="ARBA00022527"/>
    </source>
</evidence>
<proteinExistence type="predicted"/>
<feature type="region of interest" description="Disordered" evidence="6">
    <location>
        <begin position="1031"/>
        <end position="1212"/>
    </location>
</feature>
<dbReference type="InterPro" id="IPR050205">
    <property type="entry name" value="CDPK_Ser/Thr_kinases"/>
</dbReference>
<evidence type="ECO:0000313" key="8">
    <source>
        <dbReference type="EMBL" id="CAF9915148.1"/>
    </source>
</evidence>
<dbReference type="PROSITE" id="PS50011">
    <property type="entry name" value="PROTEIN_KINASE_DOM"/>
    <property type="match status" value="1"/>
</dbReference>
<feature type="compositionally biased region" description="Basic residues" evidence="6">
    <location>
        <begin position="1811"/>
        <end position="1820"/>
    </location>
</feature>
<comment type="caution">
    <text evidence="8">The sequence shown here is derived from an EMBL/GenBank/DDBJ whole genome shotgun (WGS) entry which is preliminary data.</text>
</comment>
<feature type="domain" description="Protein kinase" evidence="7">
    <location>
        <begin position="81"/>
        <end position="379"/>
    </location>
</feature>
<feature type="region of interest" description="Disordered" evidence="6">
    <location>
        <begin position="1406"/>
        <end position="1427"/>
    </location>
</feature>
<feature type="compositionally biased region" description="Low complexity" evidence="6">
    <location>
        <begin position="1138"/>
        <end position="1148"/>
    </location>
</feature>
<gene>
    <name evidence="8" type="ORF">GOMPHAMPRED_000644</name>
</gene>
<evidence type="ECO:0000259" key="7">
    <source>
        <dbReference type="PROSITE" id="PS50011"/>
    </source>
</evidence>